<keyword evidence="1" id="KW-0325">Glycoprotein</keyword>
<sequence length="1056" mass="118613">MNQCDEVESDFEEANPILDKADELYSRPCSKDISVKLAFDDPVFTALEERIRDKTNEIKQSRTAKLWLFFGEMVAILKRFLLAERTGDWQLDLSTLQEMLPYYAAAGHNLYAKSVYLYLSQMQDLDRVHQSSTGYLLQGKRFDYEDTAIQCGLGKGGGYLNITAEDGPYKISTSLSVMFVDVDDTPPVFVHSDCSSTCFACSVSAINANIQYADQGTVVTNPPRIKALDPDTDPTNILYSMEVYPEKYRDNIRFDNGIFVLLKSFGNFSGYAEKSDFTVTVTLQGPIPLDPPSIKALDPNTMPSSTITYTMEGSVIFVSNETKAIRKEWSLSSYDPRVALTFVKGTYQVVLLSAVDLDVANLGDICSPPEQFVQRITCYRNGQDPIIHWITFQVQPVNENPPEADTLPEIRISEKDVGEYFMINSSTGFLSQVKHFDYEDTEIQCNLGKGGGFVKIIAEDGLYKTSKSLSVTFINIDDAPPVFVNSDCSTVCYKCPILSLSAIVHFTYHGPILTNPPGIKAIDLDTEQSNIIDYNLDIYPTKYKDIIRFEDGRFVLLQSFANFSEYKKESDFTVIVTIQQEYITGTGHHLTALQNHPVLTLHSLTMFTLTKRLLLVDKDVTFHVRPVNEHPPTVGDLPGIQISEMQVAHDASYFFMINSTSGFLYQSKVFDNEDIYSFIHCDQWKEGGFLNITANDGIHKTSKSLRVTFVDIDDHPPVFVMSGCTTICYVCPRTYLEATVNYYGQDSINTYPPYITVLDPDTSTTNFTYDMEGSVIFVSSETKSQTKEWFLTSIEPRVALTCVKQTYQVVLLSEVDLDVPNPSDTCFPPQLQFMQRITCFRHFLDPGNVSVPLFLHRLFDYFKDRDCPKERLFLSISKYSSVEDGLYKTSKSLSVAFINIDDAPPVFVNSDCSNVCFKCPLSSLSAFVHITHQGLIPTNPPAIKAIYPGSNVVYDMDVYPTKYSDNIRFENGTFVLPQSFANFSGYAEESDFTVTVIMQATGSNGQTSDKFPFSIHLNTRPISSTSQQITDQTSSGPTKDKRVHVPVHVPARMNVN</sequence>
<dbReference type="HOGENOM" id="CLU_290070_0_0_1"/>
<evidence type="ECO:0000313" key="4">
    <source>
        <dbReference type="EMBL" id="EKC34374.1"/>
    </source>
</evidence>
<gene>
    <name evidence="4" type="ORF">CGI_10017677</name>
</gene>
<dbReference type="GO" id="GO:0005509">
    <property type="term" value="F:calcium ion binding"/>
    <property type="evidence" value="ECO:0007669"/>
    <property type="project" value="UniProtKB-UniRule"/>
</dbReference>
<evidence type="ECO:0000259" key="3">
    <source>
        <dbReference type="PROSITE" id="PS50268"/>
    </source>
</evidence>
<dbReference type="InterPro" id="IPR050174">
    <property type="entry name" value="Protocadherin/Cadherin-CA"/>
</dbReference>
<feature type="compositionally biased region" description="Low complexity" evidence="2">
    <location>
        <begin position="1022"/>
        <end position="1035"/>
    </location>
</feature>
<dbReference type="GO" id="GO:0005886">
    <property type="term" value="C:plasma membrane"/>
    <property type="evidence" value="ECO:0007669"/>
    <property type="project" value="TreeGrafter"/>
</dbReference>
<protein>
    <recommendedName>
        <fullName evidence="3">Cadherin domain-containing protein</fullName>
    </recommendedName>
</protein>
<evidence type="ECO:0000256" key="1">
    <source>
        <dbReference type="ARBA" id="ARBA00023180"/>
    </source>
</evidence>
<dbReference type="EMBL" id="JH816346">
    <property type="protein sequence ID" value="EKC34374.1"/>
    <property type="molecule type" value="Genomic_DNA"/>
</dbReference>
<organism evidence="4">
    <name type="scientific">Magallana gigas</name>
    <name type="common">Pacific oyster</name>
    <name type="synonym">Crassostrea gigas</name>
    <dbReference type="NCBI Taxonomy" id="29159"/>
    <lineage>
        <taxon>Eukaryota</taxon>
        <taxon>Metazoa</taxon>
        <taxon>Spiralia</taxon>
        <taxon>Lophotrochozoa</taxon>
        <taxon>Mollusca</taxon>
        <taxon>Bivalvia</taxon>
        <taxon>Autobranchia</taxon>
        <taxon>Pteriomorphia</taxon>
        <taxon>Ostreida</taxon>
        <taxon>Ostreoidea</taxon>
        <taxon>Ostreidae</taxon>
        <taxon>Magallana</taxon>
    </lineage>
</organism>
<dbReference type="PANTHER" id="PTHR24028">
    <property type="entry name" value="CADHERIN-87A"/>
    <property type="match status" value="1"/>
</dbReference>
<reference evidence="4" key="1">
    <citation type="journal article" date="2012" name="Nature">
        <title>The oyster genome reveals stress adaptation and complexity of shell formation.</title>
        <authorList>
            <person name="Zhang G."/>
            <person name="Fang X."/>
            <person name="Guo X."/>
            <person name="Li L."/>
            <person name="Luo R."/>
            <person name="Xu F."/>
            <person name="Yang P."/>
            <person name="Zhang L."/>
            <person name="Wang X."/>
            <person name="Qi H."/>
            <person name="Xiong Z."/>
            <person name="Que H."/>
            <person name="Xie Y."/>
            <person name="Holland P.W."/>
            <person name="Paps J."/>
            <person name="Zhu Y."/>
            <person name="Wu F."/>
            <person name="Chen Y."/>
            <person name="Wang J."/>
            <person name="Peng C."/>
            <person name="Meng J."/>
            <person name="Yang L."/>
            <person name="Liu J."/>
            <person name="Wen B."/>
            <person name="Zhang N."/>
            <person name="Huang Z."/>
            <person name="Zhu Q."/>
            <person name="Feng Y."/>
            <person name="Mount A."/>
            <person name="Hedgecock D."/>
            <person name="Xu Z."/>
            <person name="Liu Y."/>
            <person name="Domazet-Loso T."/>
            <person name="Du Y."/>
            <person name="Sun X."/>
            <person name="Zhang S."/>
            <person name="Liu B."/>
            <person name="Cheng P."/>
            <person name="Jiang X."/>
            <person name="Li J."/>
            <person name="Fan D."/>
            <person name="Wang W."/>
            <person name="Fu W."/>
            <person name="Wang T."/>
            <person name="Wang B."/>
            <person name="Zhang J."/>
            <person name="Peng Z."/>
            <person name="Li Y."/>
            <person name="Li N."/>
            <person name="Wang J."/>
            <person name="Chen M."/>
            <person name="He Y."/>
            <person name="Tan F."/>
            <person name="Song X."/>
            <person name="Zheng Q."/>
            <person name="Huang R."/>
            <person name="Yang H."/>
            <person name="Du X."/>
            <person name="Chen L."/>
            <person name="Yang M."/>
            <person name="Gaffney P.M."/>
            <person name="Wang S."/>
            <person name="Luo L."/>
            <person name="She Z."/>
            <person name="Ming Y."/>
            <person name="Huang W."/>
            <person name="Zhang S."/>
            <person name="Huang B."/>
            <person name="Zhang Y."/>
            <person name="Qu T."/>
            <person name="Ni P."/>
            <person name="Miao G."/>
            <person name="Wang J."/>
            <person name="Wang Q."/>
            <person name="Steinberg C.E."/>
            <person name="Wang H."/>
            <person name="Li N."/>
            <person name="Qian L."/>
            <person name="Zhang G."/>
            <person name="Li Y."/>
            <person name="Yang H."/>
            <person name="Liu X."/>
            <person name="Wang J."/>
            <person name="Yin Y."/>
            <person name="Wang J."/>
        </authorList>
    </citation>
    <scope>NUCLEOTIDE SEQUENCE [LARGE SCALE GENOMIC DNA]</scope>
    <source>
        <strain evidence="4">05x7-T-G4-1.051#20</strain>
    </source>
</reference>
<name>K1QT07_MAGGI</name>
<dbReference type="AlphaFoldDB" id="K1QT07"/>
<feature type="region of interest" description="Disordered" evidence="2">
    <location>
        <begin position="1022"/>
        <end position="1041"/>
    </location>
</feature>
<dbReference type="GO" id="GO:0007156">
    <property type="term" value="P:homophilic cell adhesion via plasma membrane adhesion molecules"/>
    <property type="evidence" value="ECO:0007669"/>
    <property type="project" value="InterPro"/>
</dbReference>
<accession>K1QT07</accession>
<dbReference type="PANTHER" id="PTHR24028:SF328">
    <property type="entry name" value="CADHERIN-3"/>
    <property type="match status" value="1"/>
</dbReference>
<feature type="domain" description="Cadherin" evidence="3">
    <location>
        <begin position="390"/>
        <end position="483"/>
    </location>
</feature>
<evidence type="ECO:0000256" key="2">
    <source>
        <dbReference type="SAM" id="MobiDB-lite"/>
    </source>
</evidence>
<dbReference type="InParanoid" id="K1QT07"/>
<dbReference type="PROSITE" id="PS50268">
    <property type="entry name" value="CADHERIN_2"/>
    <property type="match status" value="3"/>
</dbReference>
<dbReference type="InterPro" id="IPR002126">
    <property type="entry name" value="Cadherin-like_dom"/>
</dbReference>
<feature type="domain" description="Cadherin" evidence="3">
    <location>
        <begin position="655"/>
        <end position="719"/>
    </location>
</feature>
<feature type="domain" description="Cadherin" evidence="3">
    <location>
        <begin position="127"/>
        <end position="189"/>
    </location>
</feature>
<proteinExistence type="predicted"/>